<dbReference type="Proteomes" id="UP000006620">
    <property type="component" value="Chromosome"/>
</dbReference>
<dbReference type="KEGG" id="pms:KNP414_07296"/>
<dbReference type="EMBL" id="CP002869">
    <property type="protein sequence ID" value="AEI45806.1"/>
    <property type="molecule type" value="Genomic_DNA"/>
</dbReference>
<dbReference type="AlphaFoldDB" id="F8FP27"/>
<proteinExistence type="predicted"/>
<gene>
    <name evidence="1" type="ordered locus">KNP414_07296</name>
</gene>
<protein>
    <submittedName>
        <fullName evidence="1">Uncharacterized protein</fullName>
    </submittedName>
</protein>
<evidence type="ECO:0000313" key="1">
    <source>
        <dbReference type="EMBL" id="AEI45806.1"/>
    </source>
</evidence>
<evidence type="ECO:0000313" key="2">
    <source>
        <dbReference type="Proteomes" id="UP000006620"/>
    </source>
</evidence>
<dbReference type="PATRIC" id="fig|1036673.3.peg.6810"/>
<organism evidence="1 2">
    <name type="scientific">Paenibacillus mucilaginosus (strain KNP414)</name>
    <dbReference type="NCBI Taxonomy" id="1036673"/>
    <lineage>
        <taxon>Bacteria</taxon>
        <taxon>Bacillati</taxon>
        <taxon>Bacillota</taxon>
        <taxon>Bacilli</taxon>
        <taxon>Bacillales</taxon>
        <taxon>Paenibacillaceae</taxon>
        <taxon>Paenibacillus</taxon>
    </lineage>
</organism>
<accession>F8FP27</accession>
<dbReference type="HOGENOM" id="CLU_3186686_0_0_9"/>
<reference evidence="2" key="1">
    <citation type="submission" date="2011-06" db="EMBL/GenBank/DDBJ databases">
        <title>Complete genome sequence of Paenibacillus mucilaginosus KNP414.</title>
        <authorList>
            <person name="Wang J."/>
            <person name="Hu S."/>
            <person name="Hu X."/>
            <person name="Zhang B."/>
            <person name="Dong D."/>
            <person name="Zhang S."/>
            <person name="Zhao K."/>
            <person name="Wu D."/>
        </authorList>
    </citation>
    <scope>NUCLEOTIDE SEQUENCE [LARGE SCALE GENOMIC DNA]</scope>
    <source>
        <strain evidence="2">KNP414</strain>
    </source>
</reference>
<name>F8FP27_PAEMK</name>
<reference evidence="1 2" key="2">
    <citation type="journal article" date="2013" name="Genome Announc.">
        <title>Genome Sequence of Growth-Improving Paenibacillus mucilaginosus Strain KNP414.</title>
        <authorList>
            <person name="Lu J.J."/>
            <person name="Wang J.F."/>
            <person name="Hu X.F."/>
        </authorList>
    </citation>
    <scope>NUCLEOTIDE SEQUENCE [LARGE SCALE GENOMIC DNA]</scope>
    <source>
        <strain evidence="1 2">KNP414</strain>
    </source>
</reference>
<sequence length="46" mass="5356">MRRIPPLYLKTSTRPLRVVCLLTPPPRKLPARSVKFRRLQRVCAVA</sequence>